<feature type="compositionally biased region" description="Low complexity" evidence="6">
    <location>
        <begin position="1948"/>
        <end position="1958"/>
    </location>
</feature>
<keyword evidence="3" id="KW-0653">Protein transport</keyword>
<dbReference type="Gene3D" id="1.10.220.20">
    <property type="match status" value="1"/>
</dbReference>
<name>A0A177WWL1_BATDL</name>
<dbReference type="InterPro" id="IPR000904">
    <property type="entry name" value="Sec7_dom"/>
</dbReference>
<dbReference type="Gene3D" id="1.10.1000.11">
    <property type="entry name" value="Arf Nucleotide-binding Site Opener,domain 2"/>
    <property type="match status" value="1"/>
</dbReference>
<keyword evidence="1" id="KW-0813">Transport</keyword>
<dbReference type="VEuPathDB" id="FungiDB:BDEG_27110"/>
<dbReference type="SMART" id="SM00222">
    <property type="entry name" value="Sec7"/>
    <property type="match status" value="1"/>
</dbReference>
<evidence type="ECO:0000313" key="9">
    <source>
        <dbReference type="Proteomes" id="UP000077115"/>
    </source>
</evidence>
<keyword evidence="2" id="KW-0963">Cytoplasm</keyword>
<dbReference type="PROSITE" id="PS50190">
    <property type="entry name" value="SEC7"/>
    <property type="match status" value="1"/>
</dbReference>
<dbReference type="Pfam" id="PF20252">
    <property type="entry name" value="BIG2_C"/>
    <property type="match status" value="1"/>
</dbReference>
<dbReference type="Pfam" id="PF16213">
    <property type="entry name" value="DCB"/>
    <property type="match status" value="1"/>
</dbReference>
<feature type="domain" description="SEC7" evidence="7">
    <location>
        <begin position="748"/>
        <end position="936"/>
    </location>
</feature>
<dbReference type="PANTHER" id="PTHR10663">
    <property type="entry name" value="GUANYL-NUCLEOTIDE EXCHANGE FACTOR"/>
    <property type="match status" value="1"/>
</dbReference>
<dbReference type="GO" id="GO:0030663">
    <property type="term" value="C:COPI-coated vesicle membrane"/>
    <property type="evidence" value="ECO:0007669"/>
    <property type="project" value="UniProtKB-SubCell"/>
</dbReference>
<dbReference type="InterPro" id="IPR032691">
    <property type="entry name" value="Mon2/Sec7/BIG1-like_HUS"/>
</dbReference>
<dbReference type="SUPFAM" id="SSF48371">
    <property type="entry name" value="ARM repeat"/>
    <property type="match status" value="1"/>
</dbReference>
<dbReference type="Pfam" id="PF01369">
    <property type="entry name" value="Sec7"/>
    <property type="match status" value="1"/>
</dbReference>
<proteinExistence type="predicted"/>
<feature type="region of interest" description="Disordered" evidence="6">
    <location>
        <begin position="1938"/>
        <end position="1958"/>
    </location>
</feature>
<keyword evidence="4" id="KW-0472">Membrane</keyword>
<dbReference type="InterPro" id="IPR032629">
    <property type="entry name" value="DCB_dom"/>
</dbReference>
<evidence type="ECO:0000256" key="5">
    <source>
        <dbReference type="ARBA" id="ARBA00060451"/>
    </source>
</evidence>
<dbReference type="OrthoDB" id="18431at2759"/>
<dbReference type="FunFam" id="1.10.220.20:FF:000002">
    <property type="entry name" value="Brefeldin A-inhibited guanine nucleotide-exchange protein 1"/>
    <property type="match status" value="1"/>
</dbReference>
<evidence type="ECO:0000313" key="8">
    <source>
        <dbReference type="EMBL" id="OAJ43790.1"/>
    </source>
</evidence>
<gene>
    <name evidence="8" type="ORF">BDEG_27110</name>
</gene>
<dbReference type="SUPFAM" id="SSF48425">
    <property type="entry name" value="Sec7 domain"/>
    <property type="match status" value="1"/>
</dbReference>
<dbReference type="STRING" id="403673.A0A177WWL1"/>
<dbReference type="Pfam" id="PF12783">
    <property type="entry name" value="Sec7-like_HUS"/>
    <property type="match status" value="1"/>
</dbReference>
<feature type="region of interest" description="Disordered" evidence="6">
    <location>
        <begin position="148"/>
        <end position="184"/>
    </location>
</feature>
<reference evidence="8 9" key="1">
    <citation type="submission" date="2006-10" db="EMBL/GenBank/DDBJ databases">
        <title>The Genome Sequence of Batrachochytrium dendrobatidis JEL423.</title>
        <authorList>
            <consortium name="The Broad Institute Genome Sequencing Platform"/>
            <person name="Birren B."/>
            <person name="Lander E."/>
            <person name="Galagan J."/>
            <person name="Cuomo C."/>
            <person name="Devon K."/>
            <person name="Jaffe D."/>
            <person name="Butler J."/>
            <person name="Alvarez P."/>
            <person name="Gnerre S."/>
            <person name="Grabherr M."/>
            <person name="Kleber M."/>
            <person name="Mauceli E."/>
            <person name="Brockman W."/>
            <person name="Young S."/>
            <person name="LaButti K."/>
            <person name="Sykes S."/>
            <person name="DeCaprio D."/>
            <person name="Crawford M."/>
            <person name="Koehrsen M."/>
            <person name="Engels R."/>
            <person name="Montgomery P."/>
            <person name="Pearson M."/>
            <person name="Howarth C."/>
            <person name="Larson L."/>
            <person name="White J."/>
            <person name="O'Leary S."/>
            <person name="Kodira C."/>
            <person name="Zeng Q."/>
            <person name="Yandava C."/>
            <person name="Alvarado L."/>
            <person name="Longcore J."/>
            <person name="James T."/>
        </authorList>
    </citation>
    <scope>NUCLEOTIDE SEQUENCE [LARGE SCALE GENOMIC DNA]</scope>
    <source>
        <strain evidence="8 9">JEL423</strain>
    </source>
</reference>
<dbReference type="Pfam" id="PF09324">
    <property type="entry name" value="Sec7-like_HDS"/>
    <property type="match status" value="1"/>
</dbReference>
<protein>
    <recommendedName>
        <fullName evidence="7">SEC7 domain-containing protein</fullName>
    </recommendedName>
</protein>
<feature type="compositionally biased region" description="Low complexity" evidence="6">
    <location>
        <begin position="361"/>
        <end position="377"/>
    </location>
</feature>
<dbReference type="GO" id="GO:0032012">
    <property type="term" value="P:regulation of ARF protein signal transduction"/>
    <property type="evidence" value="ECO:0007669"/>
    <property type="project" value="InterPro"/>
</dbReference>
<dbReference type="GO" id="GO:0005085">
    <property type="term" value="F:guanyl-nucleotide exchange factor activity"/>
    <property type="evidence" value="ECO:0007669"/>
    <property type="project" value="InterPro"/>
</dbReference>
<dbReference type="eggNOG" id="KOG0929">
    <property type="taxonomic scope" value="Eukaryota"/>
</dbReference>
<sequence length="1989" mass="223255">MSSSPNGQHETSESASSVMTTETITADTPLTTQQSTHSAAASNTEISTMLYAVIIRASLLELQISSAKGNNSNSAKRVELKDACTKALILVNAGETDLKQVRDAVFLPLRLACELRTHPAVPIAIDCIGKLFSYDFWGDSIPASELDSKPTLEPQAHLQSTNPSQDRINLHDDDDDDDGEGHFASESPDLFNQALYRHLFVNTVVDVICASFNHTGQTDESTQLQIVKAITSAITTSNPRSAIHGKLLLKAMRAVYNIFLHSKTTNVQTIAQASLTQIVQTVYSHIPESLGSSRFLVRHLQRLGFDCGDVELTEDGSKLRDGDTGNEMKAVDYLTVESQPNNSMETDEDQSNNSIRHSKTASLDSLSQLSDRSASGSMPRKQSKRKTLVRTSQEIISAQSEARRLGLETVYDQHVKDAFLVFRAICKLSMKPFGTADQPTDIKSIAMRSKLLSLHLVYQVLTLHKHVFFAPAPILFSWKNHQATPTLPSVAFILAVKQYLCLVFTRNIVNVLPHVSEITMAIFGCILQDLRSILKKEILVMMTEVILPFIEIKSGIPSSTYRQRVILCNSLHRSLSTHSQSGRMLVELYLNYDCDAHSGPSENILERLVSAVAKLITSTADVIISEKSPQNIVVKSSGIWSGGSMPSFAIANLPHLTRDEIREFYLASGDPNELKLCALQLLVSGVLKPLIGWCHERMSSVAAEEASLTKLASGTPDEFSDKPKTVVPVWGGLDPTTGYYHGIDDPTAFETLKNKKRALIEGIKLFNYKPKKGMQFLLDSNCISTRTPRDIARFLLTAEGLSKGMIGEFLGEGDDENIAIMHAFVDEMEFTNLGFVEALRTFLQSFRLPGESQKIDRFMLKFAERYLKGNPKAFSSADTAYVLAYSVIMLNTDQHNAQVKRKMTKADFLKNNRGIDEGKDLSINVLEQIFDEINANEIVMKDEVEKVAGSGGGDDNQDTLNQPMRKLKIDQAGINLSLKTEAMFGIITRGSDKLDGSPVSPAHTNLSITNDSSSPTDSIFISATQFENVKPMFQLLWMSILMAISTPLQQSDNIDIIEVSLEGFKSATHLSCLFDLEFEKRAFLSSLTKFTVLGNISEIKSKHLEAAKLLFRIALADGNSMGEYWGNIVRCVSQLENLQLLGTQDSDDMTFRTPYDVRKDTSKPTAMQRIGDAITAAEIASQTMALSVDRIFTASAKLSGSAILDFVRALCESSWDEIKSSSDREHPRMYCLQRLVEISYYNMRRIRVEWSNIWAILGKHINQVGCHSNATVAYFALDKFRQLAMKFLELEELPNFKFQKDFLRPFEEIFRNNPDVKIKDMCLVCLQQMVNAKSKNLMSGWKAMFSTFCRAAQEKHESIVMLAFEVVKSISINHLDLVIRNYTFGDYVNCLVEFCKNQDFPKICLQSVELLHQAIVHVEKRLEAMSPNQLAFSTGENLSDVVEHAMQLLSTPILPKPEMQVHIEQTTLADNPSIRFWFPVLFGLYEVVMTCDLEVRTRALNFLFDALDEHGNSFSQDFWSLIYKGVLLPIFDDLRITRSDQSKFSNREDMSVWLSTTLILALRKFVKLFSNHYLALFFMFNEIVDLLLICMTQESETLSKIGSTCLQEFIEENATKFDADSWDKICDRLVYLCEFTMPDELFFDINEVVKQPLSVTTDKAPHSDSDTIPIHPPQLLQQSPLPIEKEPQRPLCATGRPYSHKPVKSEFQRIIFKCVLHLQVIQTLQELLSTDHNPTVYNSLQSYQVLKLVDCLFQSYKFAKLFNADGELRTMLFRMGFMKQPPNLLKQETLSISGYFMALFCMFGDMSKERISSHDQIKQRLIPLAYDVLCYYNTLDPESRKRNISAWRPVVQIILNGLSRFTDSQFSEHIWQFYHPVVGLIQFDMPFEARQTIRTILVRGGIVFGANATSAASSTYTDIPHLMTIKKTDSVIESATMTTTPTHDKPFQASSSMQSSSADMQTSCDDACVLVTDPANISSNLLAEQTIHE</sequence>
<evidence type="ECO:0000256" key="4">
    <source>
        <dbReference type="ARBA" id="ARBA00023136"/>
    </source>
</evidence>
<comment type="subcellular location">
    <subcellularLocation>
        <location evidence="5">Cytoplasmic vesicle</location>
        <location evidence="5">COPI-coated vesicle membrane</location>
    </subcellularLocation>
</comment>
<evidence type="ECO:0000256" key="3">
    <source>
        <dbReference type="ARBA" id="ARBA00022927"/>
    </source>
</evidence>
<feature type="compositionally biased region" description="Polar residues" evidence="6">
    <location>
        <begin position="157"/>
        <end position="167"/>
    </location>
</feature>
<evidence type="ECO:0000259" key="7">
    <source>
        <dbReference type="PROSITE" id="PS50190"/>
    </source>
</evidence>
<feature type="region of interest" description="Disordered" evidence="6">
    <location>
        <begin position="334"/>
        <end position="391"/>
    </location>
</feature>
<dbReference type="GO" id="GO:0015031">
    <property type="term" value="P:protein transport"/>
    <property type="evidence" value="ECO:0007669"/>
    <property type="project" value="UniProtKB-KW"/>
</dbReference>
<dbReference type="FunFam" id="1.10.1000.11:FF:000003">
    <property type="entry name" value="Brefeldin A-inhibited guanine nucleotide-exchange protein 1"/>
    <property type="match status" value="1"/>
</dbReference>
<organism evidence="8 9">
    <name type="scientific">Batrachochytrium dendrobatidis (strain JEL423)</name>
    <dbReference type="NCBI Taxonomy" id="403673"/>
    <lineage>
        <taxon>Eukaryota</taxon>
        <taxon>Fungi</taxon>
        <taxon>Fungi incertae sedis</taxon>
        <taxon>Chytridiomycota</taxon>
        <taxon>Chytridiomycota incertae sedis</taxon>
        <taxon>Chytridiomycetes</taxon>
        <taxon>Rhizophydiales</taxon>
        <taxon>Rhizophydiales incertae sedis</taxon>
        <taxon>Batrachochytrium</taxon>
    </lineage>
</organism>
<dbReference type="EMBL" id="DS022310">
    <property type="protein sequence ID" value="OAJ43790.1"/>
    <property type="molecule type" value="Genomic_DNA"/>
</dbReference>
<accession>A0A177WWL1</accession>
<evidence type="ECO:0000256" key="2">
    <source>
        <dbReference type="ARBA" id="ARBA00022490"/>
    </source>
</evidence>
<dbReference type="InterPro" id="IPR046455">
    <property type="entry name" value="Sec7/BIG1-like_C"/>
</dbReference>
<dbReference type="PANTHER" id="PTHR10663:SF375">
    <property type="entry name" value="LD29171P"/>
    <property type="match status" value="1"/>
</dbReference>
<dbReference type="InterPro" id="IPR015403">
    <property type="entry name" value="Mon2/Sec7/BIG1-like_HDS"/>
</dbReference>
<evidence type="ECO:0000256" key="6">
    <source>
        <dbReference type="SAM" id="MobiDB-lite"/>
    </source>
</evidence>
<reference evidence="8 9" key="2">
    <citation type="submission" date="2016-05" db="EMBL/GenBank/DDBJ databases">
        <title>Lineage-specific infection strategies underlie the spectrum of fungal disease in amphibians.</title>
        <authorList>
            <person name="Cuomo C.A."/>
            <person name="Farrer R.A."/>
            <person name="James T."/>
            <person name="Longcore J."/>
            <person name="Birren B."/>
        </authorList>
    </citation>
    <scope>NUCLEOTIDE SEQUENCE [LARGE SCALE GENOMIC DNA]</scope>
    <source>
        <strain evidence="8 9">JEL423</strain>
    </source>
</reference>
<evidence type="ECO:0000256" key="1">
    <source>
        <dbReference type="ARBA" id="ARBA00022448"/>
    </source>
</evidence>
<dbReference type="InterPro" id="IPR023394">
    <property type="entry name" value="Sec7_C_sf"/>
</dbReference>
<dbReference type="InterPro" id="IPR035999">
    <property type="entry name" value="Sec7_dom_sf"/>
</dbReference>
<dbReference type="Proteomes" id="UP000077115">
    <property type="component" value="Unassembled WGS sequence"/>
</dbReference>
<dbReference type="InterPro" id="IPR016024">
    <property type="entry name" value="ARM-type_fold"/>
</dbReference>
<dbReference type="CDD" id="cd00171">
    <property type="entry name" value="Sec7"/>
    <property type="match status" value="1"/>
</dbReference>